<proteinExistence type="predicted"/>
<dbReference type="OrthoDB" id="10040854at2759"/>
<sequence>MKQSSWPSWAILWALLPLAAAMKLVQESKTSMDGTHRFHASSGHLSNALVLRSSKASAYKANFSKDQDLDAVVSAKFISDVGNAIVSGGSAVVNVGNAIADAGATAVNTLKEAGMTIGTAVANGAQVVGRHVVRAAEVKLSSLAPAILKVANELGKVAVAVGDSVADVGEMVAETTVHLAGAALERAKRGVNQGVKMASKVGDAIANKVQELGEEVAKLGPLVAGLAKDVWEGIKDFLKCLGDALSLCSILIGDICDCSNDKSYIRISNGLEMRCLYKVTGFGTGFGVTASSGSPFGVKAANGRIILPGNEFSQGHRKKGEPLRSRRALRLKSSKAPRGSCETSLELALEGVVQYAPDMTITLKTNGDTKFAITGLVRASMDVFVKAEGGCAFTAEKRFPKKPLKKIICGTGFCLLIALQMVAELEMKGTLTGTLETSASVDFDVSGTVSISPSGKADVSFNSPSITHQDGFAMGASASASVRVGAGPVLMAPRAEGLGV</sequence>
<dbReference type="EMBL" id="CAJNDS010002144">
    <property type="protein sequence ID" value="CAE7349748.1"/>
    <property type="molecule type" value="Genomic_DNA"/>
</dbReference>
<gene>
    <name evidence="2" type="ORF">SNAT2548_LOCUS18387</name>
</gene>
<evidence type="ECO:0000313" key="2">
    <source>
        <dbReference type="EMBL" id="CAE7349748.1"/>
    </source>
</evidence>
<keyword evidence="3" id="KW-1185">Reference proteome</keyword>
<dbReference type="AlphaFoldDB" id="A0A812PIT5"/>
<feature type="signal peptide" evidence="1">
    <location>
        <begin position="1"/>
        <end position="21"/>
    </location>
</feature>
<keyword evidence="1" id="KW-0732">Signal</keyword>
<protein>
    <submittedName>
        <fullName evidence="2">Uncharacterized protein</fullName>
    </submittedName>
</protein>
<comment type="caution">
    <text evidence="2">The sequence shown here is derived from an EMBL/GenBank/DDBJ whole genome shotgun (WGS) entry which is preliminary data.</text>
</comment>
<name>A0A812PIT5_9DINO</name>
<accession>A0A812PIT5</accession>
<evidence type="ECO:0000256" key="1">
    <source>
        <dbReference type="SAM" id="SignalP"/>
    </source>
</evidence>
<dbReference type="Proteomes" id="UP000604046">
    <property type="component" value="Unassembled WGS sequence"/>
</dbReference>
<feature type="chain" id="PRO_5032860365" evidence="1">
    <location>
        <begin position="22"/>
        <end position="500"/>
    </location>
</feature>
<evidence type="ECO:0000313" key="3">
    <source>
        <dbReference type="Proteomes" id="UP000604046"/>
    </source>
</evidence>
<organism evidence="2 3">
    <name type="scientific">Symbiodinium natans</name>
    <dbReference type="NCBI Taxonomy" id="878477"/>
    <lineage>
        <taxon>Eukaryota</taxon>
        <taxon>Sar</taxon>
        <taxon>Alveolata</taxon>
        <taxon>Dinophyceae</taxon>
        <taxon>Suessiales</taxon>
        <taxon>Symbiodiniaceae</taxon>
        <taxon>Symbiodinium</taxon>
    </lineage>
</organism>
<reference evidence="2" key="1">
    <citation type="submission" date="2021-02" db="EMBL/GenBank/DDBJ databases">
        <authorList>
            <person name="Dougan E. K."/>
            <person name="Rhodes N."/>
            <person name="Thang M."/>
            <person name="Chan C."/>
        </authorList>
    </citation>
    <scope>NUCLEOTIDE SEQUENCE</scope>
</reference>